<name>A0ABP6WGH1_9ACTN</name>
<evidence type="ECO:0000313" key="3">
    <source>
        <dbReference type="EMBL" id="GAA3551394.1"/>
    </source>
</evidence>
<dbReference type="EMBL" id="BAABBB010000028">
    <property type="protein sequence ID" value="GAA3551394.1"/>
    <property type="molecule type" value="Genomic_DNA"/>
</dbReference>
<gene>
    <name evidence="3" type="ORF">GCM10022263_42800</name>
</gene>
<feature type="transmembrane region" description="Helical" evidence="2">
    <location>
        <begin position="47"/>
        <end position="68"/>
    </location>
</feature>
<evidence type="ECO:0008006" key="5">
    <source>
        <dbReference type="Google" id="ProtNLM"/>
    </source>
</evidence>
<feature type="region of interest" description="Disordered" evidence="1">
    <location>
        <begin position="1"/>
        <end position="28"/>
    </location>
</feature>
<keyword evidence="2" id="KW-0472">Membrane</keyword>
<sequence>MSQTATPAAAPPPPATAPAPAASAPVAAPQPGTSYIDTPALLNRWQLIGMSVAIVFGIVSALVQFVGWQSDGRAADDTEQLVRVQEIQSSLLRADALSTNAFLVAGLEDPAQRQEYDDAIDTVLRDIANAAEAQPADRKALAALNEQVDTYATYIAQARANNRQGFPVGAGYQTAASDQLRNAAIPVLDALVEANTDRADGAMGGQHPIWLGIVGLAALAGLWWLNRELARAFRRRLNKGLVVAAAIVAVVTLVTTAGAWIRDSSNDALRDGEFQDAVSSAVARTAANDAKANESLRLIKRGSGADNEKKWGELAAVVEKKAPATDLESWSTYTERHAQIVKADDSNRWSDAVDIATTDDEKTGSTAPFNRFDASLADDITKASGAAIDDLRSGRVIALMLSALTLLLGVAAALAVARGIGQRRREFS</sequence>
<organism evidence="3 4">
    <name type="scientific">Nocardioides daeguensis</name>
    <dbReference type="NCBI Taxonomy" id="908359"/>
    <lineage>
        <taxon>Bacteria</taxon>
        <taxon>Bacillati</taxon>
        <taxon>Actinomycetota</taxon>
        <taxon>Actinomycetes</taxon>
        <taxon>Propionibacteriales</taxon>
        <taxon>Nocardioidaceae</taxon>
        <taxon>Nocardioides</taxon>
    </lineage>
</organism>
<dbReference type="RefSeq" id="WP_218235904.1">
    <property type="nucleotide sequence ID" value="NZ_BAABBB010000028.1"/>
</dbReference>
<feature type="compositionally biased region" description="Low complexity" evidence="1">
    <location>
        <begin position="18"/>
        <end position="28"/>
    </location>
</feature>
<dbReference type="Proteomes" id="UP001500301">
    <property type="component" value="Unassembled WGS sequence"/>
</dbReference>
<keyword evidence="4" id="KW-1185">Reference proteome</keyword>
<evidence type="ECO:0000256" key="2">
    <source>
        <dbReference type="SAM" id="Phobius"/>
    </source>
</evidence>
<protein>
    <recommendedName>
        <fullName evidence="5">Chemotaxis methyl-accepting receptor HlyB-like 4HB MCP domain-containing protein</fullName>
    </recommendedName>
</protein>
<feature type="transmembrane region" description="Helical" evidence="2">
    <location>
        <begin position="237"/>
        <end position="261"/>
    </location>
</feature>
<proteinExistence type="predicted"/>
<comment type="caution">
    <text evidence="3">The sequence shown here is derived from an EMBL/GenBank/DDBJ whole genome shotgun (WGS) entry which is preliminary data.</text>
</comment>
<evidence type="ECO:0000256" key="1">
    <source>
        <dbReference type="SAM" id="MobiDB-lite"/>
    </source>
</evidence>
<reference evidence="4" key="1">
    <citation type="journal article" date="2019" name="Int. J. Syst. Evol. Microbiol.">
        <title>The Global Catalogue of Microorganisms (GCM) 10K type strain sequencing project: providing services to taxonomists for standard genome sequencing and annotation.</title>
        <authorList>
            <consortium name="The Broad Institute Genomics Platform"/>
            <consortium name="The Broad Institute Genome Sequencing Center for Infectious Disease"/>
            <person name="Wu L."/>
            <person name="Ma J."/>
        </authorList>
    </citation>
    <scope>NUCLEOTIDE SEQUENCE [LARGE SCALE GENOMIC DNA]</scope>
    <source>
        <strain evidence="4">JCM 17460</strain>
    </source>
</reference>
<feature type="transmembrane region" description="Helical" evidence="2">
    <location>
        <begin position="207"/>
        <end position="225"/>
    </location>
</feature>
<keyword evidence="2" id="KW-0812">Transmembrane</keyword>
<feature type="transmembrane region" description="Helical" evidence="2">
    <location>
        <begin position="396"/>
        <end position="417"/>
    </location>
</feature>
<accession>A0ABP6WGH1</accession>
<evidence type="ECO:0000313" key="4">
    <source>
        <dbReference type="Proteomes" id="UP001500301"/>
    </source>
</evidence>
<keyword evidence="2" id="KW-1133">Transmembrane helix</keyword>